<name>A0ABY5HIH7_9GAMM</name>
<dbReference type="InterPro" id="IPR011010">
    <property type="entry name" value="DNA_brk_join_enz"/>
</dbReference>
<feature type="domain" description="Core-binding (CB)" evidence="5">
    <location>
        <begin position="117"/>
        <end position="202"/>
    </location>
</feature>
<accession>A0ABY5HIH7</accession>
<evidence type="ECO:0000256" key="1">
    <source>
        <dbReference type="ARBA" id="ARBA00022908"/>
    </source>
</evidence>
<evidence type="ECO:0000256" key="4">
    <source>
        <dbReference type="PROSITE-ProRule" id="PRU01248"/>
    </source>
</evidence>
<organism evidence="6 7">
    <name type="scientific">Marinobacterium rhizophilum</name>
    <dbReference type="NCBI Taxonomy" id="420402"/>
    <lineage>
        <taxon>Bacteria</taxon>
        <taxon>Pseudomonadati</taxon>
        <taxon>Pseudomonadota</taxon>
        <taxon>Gammaproteobacteria</taxon>
        <taxon>Oceanospirillales</taxon>
        <taxon>Oceanospirillaceae</taxon>
        <taxon>Marinobacterium</taxon>
    </lineage>
</organism>
<sequence>MDKESLILRILNMHPSQYESLLAQLESTEKTSESDASKSIKTERVKVDDTLSLYRQRHKTKYWSARIVLDSQGRKEEVRFSTGKSSVEAAGVKAIEERFKLIGKIEAGYSIKIGANLLFKAIASKVIEEMEAVVADPTVKKTTYKSYISLLKQHIIPFFGDTNIKNIDYPMIVEYFEQTTVKSKSQITMQKTSIGKVFEYAVKKRLIDQLSVPKFPKVITVSDPDYRVEPFSEHDLKVLNDNYPSFIRAGRKEQTKHYRRAFQHYFSFLLSTGVRPGEEPKGIRFKDISKHQDAESGNYYYVIKLHKGKTQKRNIKYRQIAIDATAVKSIEAAAKELNGFVVEERIDWLIKNYSERFVFKSYRYNAFPSYDRIFSQEQYLGYVADKLHHQNYKPYSCRHTYINNQLAAGVAHNDIAEHCGNSIQVIETHYKRAKLMTKAPSHIAGNIVDYEDALGLPGFVELVKSKLESGVHVFGPPKK</sequence>
<keyword evidence="7" id="KW-1185">Reference proteome</keyword>
<evidence type="ECO:0000256" key="2">
    <source>
        <dbReference type="ARBA" id="ARBA00023125"/>
    </source>
</evidence>
<dbReference type="RefSeq" id="WP_255853458.1">
    <property type="nucleotide sequence ID" value="NZ_CP073347.1"/>
</dbReference>
<evidence type="ECO:0000313" key="6">
    <source>
        <dbReference type="EMBL" id="UTW11418.1"/>
    </source>
</evidence>
<dbReference type="Pfam" id="PF14659">
    <property type="entry name" value="Phage_int_SAM_3"/>
    <property type="match status" value="1"/>
</dbReference>
<dbReference type="InterPro" id="IPR044068">
    <property type="entry name" value="CB"/>
</dbReference>
<dbReference type="EMBL" id="CP073347">
    <property type="protein sequence ID" value="UTW11418.1"/>
    <property type="molecule type" value="Genomic_DNA"/>
</dbReference>
<keyword evidence="2 4" id="KW-0238">DNA-binding</keyword>
<proteinExistence type="predicted"/>
<keyword evidence="3" id="KW-0233">DNA recombination</keyword>
<dbReference type="InterPro" id="IPR013762">
    <property type="entry name" value="Integrase-like_cat_sf"/>
</dbReference>
<dbReference type="PROSITE" id="PS51900">
    <property type="entry name" value="CB"/>
    <property type="match status" value="1"/>
</dbReference>
<dbReference type="Proteomes" id="UP001058461">
    <property type="component" value="Chromosome"/>
</dbReference>
<evidence type="ECO:0000256" key="3">
    <source>
        <dbReference type="ARBA" id="ARBA00023172"/>
    </source>
</evidence>
<evidence type="ECO:0000259" key="5">
    <source>
        <dbReference type="PROSITE" id="PS51900"/>
    </source>
</evidence>
<dbReference type="SUPFAM" id="SSF56349">
    <property type="entry name" value="DNA breaking-rejoining enzymes"/>
    <property type="match status" value="1"/>
</dbReference>
<reference evidence="6" key="1">
    <citation type="submission" date="2021-04" db="EMBL/GenBank/DDBJ databases">
        <title>Oceanospirillales bacteria with DddD are important DMSP degraders in coastal seawater.</title>
        <authorList>
            <person name="Liu J."/>
        </authorList>
    </citation>
    <scope>NUCLEOTIDE SEQUENCE</scope>
    <source>
        <strain evidence="6">D13-1</strain>
    </source>
</reference>
<evidence type="ECO:0000313" key="7">
    <source>
        <dbReference type="Proteomes" id="UP001058461"/>
    </source>
</evidence>
<protein>
    <submittedName>
        <fullName evidence="6">Site-specific integrase</fullName>
    </submittedName>
</protein>
<keyword evidence="1" id="KW-0229">DNA integration</keyword>
<gene>
    <name evidence="6" type="ORF">KDW95_19495</name>
</gene>
<dbReference type="InterPro" id="IPR010998">
    <property type="entry name" value="Integrase_recombinase_N"/>
</dbReference>
<dbReference type="Gene3D" id="1.10.443.10">
    <property type="entry name" value="Intergrase catalytic core"/>
    <property type="match status" value="1"/>
</dbReference>
<dbReference type="Gene3D" id="1.10.150.130">
    <property type="match status" value="1"/>
</dbReference>
<dbReference type="InterPro" id="IPR004107">
    <property type="entry name" value="Integrase_SAM-like_N"/>
</dbReference>